<dbReference type="Pfam" id="PF09425">
    <property type="entry name" value="Jas_motif"/>
    <property type="match status" value="1"/>
</dbReference>
<feature type="domain" description="Tify" evidence="4">
    <location>
        <begin position="99"/>
        <end position="134"/>
    </location>
</feature>
<dbReference type="InterPro" id="IPR040390">
    <property type="entry name" value="TIFY/JAZ"/>
</dbReference>
<comment type="similarity">
    <text evidence="1 2">Belongs to the TIFY/JAZ family.</text>
</comment>
<dbReference type="InterPro" id="IPR018467">
    <property type="entry name" value="CCT_CS"/>
</dbReference>
<dbReference type="GO" id="GO:0009611">
    <property type="term" value="P:response to wounding"/>
    <property type="evidence" value="ECO:0007669"/>
    <property type="project" value="UniProtKB-UniRule"/>
</dbReference>
<evidence type="ECO:0000256" key="1">
    <source>
        <dbReference type="ARBA" id="ARBA00008614"/>
    </source>
</evidence>
<evidence type="ECO:0000256" key="2">
    <source>
        <dbReference type="RuleBase" id="RU369065"/>
    </source>
</evidence>
<dbReference type="AlphaFoldDB" id="A0A0S2LIY9"/>
<proteinExistence type="evidence at transcript level"/>
<keyword evidence="2" id="KW-0539">Nucleus</keyword>
<evidence type="ECO:0000256" key="3">
    <source>
        <dbReference type="SAM" id="MobiDB-lite"/>
    </source>
</evidence>
<evidence type="ECO:0000313" key="5">
    <source>
        <dbReference type="EMBL" id="ALO61069.1"/>
    </source>
</evidence>
<dbReference type="InterPro" id="IPR010399">
    <property type="entry name" value="Tify_dom"/>
</dbReference>
<reference evidence="5" key="1">
    <citation type="submission" date="2015-06" db="EMBL/GenBank/DDBJ databases">
        <title>Dionaea muscipula a plant that counts - prey induced action potentials control nutrient and osmolite uptake of the Venus flytrap.</title>
        <authorList>
            <person name="Boehm J."/>
            <person name="Scherzer S."/>
            <person name="Krol E."/>
            <person name="Kreuzer I."/>
            <person name="Shabala L."/>
            <person name="von Meyer K."/>
            <person name="Shabala S."/>
            <person name="Al-Rasheid K.A.S."/>
            <person name="Rennenberg H."/>
            <person name="Mueller T.D."/>
            <person name="Neher E."/>
            <person name="Hedrich R."/>
        </authorList>
    </citation>
    <scope>NUCLEOTIDE SEQUENCE</scope>
</reference>
<comment type="subcellular location">
    <subcellularLocation>
        <location evidence="2">Nucleus</location>
    </subcellularLocation>
</comment>
<dbReference type="GO" id="GO:0005634">
    <property type="term" value="C:nucleus"/>
    <property type="evidence" value="ECO:0007669"/>
    <property type="project" value="UniProtKB-SubCell"/>
</dbReference>
<dbReference type="EMBL" id="KT223139">
    <property type="protein sequence ID" value="ALO61069.1"/>
    <property type="molecule type" value="mRNA"/>
</dbReference>
<dbReference type="Pfam" id="PF06200">
    <property type="entry name" value="tify"/>
    <property type="match status" value="1"/>
</dbReference>
<dbReference type="PROSITE" id="PS51320">
    <property type="entry name" value="TIFY"/>
    <property type="match status" value="1"/>
</dbReference>
<gene>
    <name evidence="5" type="primary">JAZ1</name>
</gene>
<dbReference type="GO" id="GO:0031347">
    <property type="term" value="P:regulation of defense response"/>
    <property type="evidence" value="ECO:0007669"/>
    <property type="project" value="UniProtKB-UniRule"/>
</dbReference>
<comment type="domain">
    <text evidence="2">The jas domain is required for interaction with COI1.</text>
</comment>
<dbReference type="PANTHER" id="PTHR33077">
    <property type="entry name" value="PROTEIN TIFY 4A-RELATED-RELATED"/>
    <property type="match status" value="1"/>
</dbReference>
<sequence length="263" mass="27757">MTTSPALGCAAKSSSFSQACNLLSHYLKEKRSNYGDLNLGVDADSSGADALGMPTNDAGRRTTMNLFPQEAGLGMGYFEEPTPTPDNSTSQAAAAPPLRQSTAAQMTILYGGQVIVFNDFPADKAKEIMDLANRGSATPPKNPAVDATIQMGPSTTKTTTTATATLQHGSNPSYVVDVVPSCSMKACDLPIARKASLHRFFEKRKDRIGARGPYTLTNNNSNKNNNIGGAQSKGNNDEAKSSSSPSWLGLAAQQPALEPRLQL</sequence>
<accession>A0A0S2LIY9</accession>
<organism evidence="5">
    <name type="scientific">Dionaea muscipula</name>
    <name type="common">Venus flytrap</name>
    <dbReference type="NCBI Taxonomy" id="4362"/>
    <lineage>
        <taxon>Eukaryota</taxon>
        <taxon>Viridiplantae</taxon>
        <taxon>Streptophyta</taxon>
        <taxon>Embryophyta</taxon>
        <taxon>Tracheophyta</taxon>
        <taxon>Spermatophyta</taxon>
        <taxon>Magnoliopsida</taxon>
        <taxon>eudicotyledons</taxon>
        <taxon>Gunneridae</taxon>
        <taxon>Pentapetalae</taxon>
        <taxon>Caryophyllales</taxon>
        <taxon>Droseraceae</taxon>
        <taxon>Dionaea</taxon>
    </lineage>
</organism>
<name>A0A0S2LIY9_DIOMU</name>
<dbReference type="SMART" id="SM00979">
    <property type="entry name" value="TIFY"/>
    <property type="match status" value="1"/>
</dbReference>
<protein>
    <recommendedName>
        <fullName evidence="2">Protein TIFY</fullName>
    </recommendedName>
    <alternativeName>
        <fullName evidence="2">Jasmonate ZIM domain-containing protein</fullName>
    </alternativeName>
</protein>
<dbReference type="PANTHER" id="PTHR33077:SF140">
    <property type="entry name" value="PROTEIN TIFY 10B"/>
    <property type="match status" value="1"/>
</dbReference>
<comment type="function">
    <text evidence="2">Repressor of jasmonate responses.</text>
</comment>
<dbReference type="GO" id="GO:2000022">
    <property type="term" value="P:regulation of jasmonic acid mediated signaling pathway"/>
    <property type="evidence" value="ECO:0007669"/>
    <property type="project" value="UniProtKB-UniRule"/>
</dbReference>
<keyword evidence="2" id="KW-1184">Jasmonic acid signaling pathway</keyword>
<feature type="region of interest" description="Disordered" evidence="3">
    <location>
        <begin position="134"/>
        <end position="154"/>
    </location>
</feature>
<feature type="region of interest" description="Disordered" evidence="3">
    <location>
        <begin position="210"/>
        <end position="263"/>
    </location>
</feature>
<evidence type="ECO:0000259" key="4">
    <source>
        <dbReference type="PROSITE" id="PS51320"/>
    </source>
</evidence>